<dbReference type="OrthoDB" id="3993675at2759"/>
<proteinExistence type="predicted"/>
<feature type="region of interest" description="Disordered" evidence="1">
    <location>
        <begin position="1"/>
        <end position="101"/>
    </location>
</feature>
<dbReference type="AlphaFoldDB" id="A0A9P8P954"/>
<dbReference type="Proteomes" id="UP000769157">
    <property type="component" value="Unassembled WGS sequence"/>
</dbReference>
<reference evidence="2" key="1">
    <citation type="journal article" date="2021" name="Open Biol.">
        <title>Shared evolutionary footprints suggest mitochondrial oxidative damage underlies multiple complex I losses in fungi.</title>
        <authorList>
            <person name="Schikora-Tamarit M.A."/>
            <person name="Marcet-Houben M."/>
            <person name="Nosek J."/>
            <person name="Gabaldon T."/>
        </authorList>
    </citation>
    <scope>NUCLEOTIDE SEQUENCE</scope>
    <source>
        <strain evidence="2">CBS6075</strain>
    </source>
</reference>
<evidence type="ECO:0000313" key="2">
    <source>
        <dbReference type="EMBL" id="KAH3667209.1"/>
    </source>
</evidence>
<sequence>MSSAPNDITRTISTVTSGTDNESTYFTDANSHLSESIRSGSSKEPLDNVNDESAGKESETSDRLSPQATITGVQENENPDTTVQSVPGGSSPAEARKINEADLADNIENKETPVGGQEQASAVIQEEPKKAFVEPDVPKRGGYQRDESECHEYYFTVCCCSDVDVDSGNIFTTCMTCFVSSVLSLCTSAATKI</sequence>
<evidence type="ECO:0000313" key="3">
    <source>
        <dbReference type="Proteomes" id="UP000769157"/>
    </source>
</evidence>
<organism evidence="2 3">
    <name type="scientific">Ogataea philodendri</name>
    <dbReference type="NCBI Taxonomy" id="1378263"/>
    <lineage>
        <taxon>Eukaryota</taxon>
        <taxon>Fungi</taxon>
        <taxon>Dikarya</taxon>
        <taxon>Ascomycota</taxon>
        <taxon>Saccharomycotina</taxon>
        <taxon>Pichiomycetes</taxon>
        <taxon>Pichiales</taxon>
        <taxon>Pichiaceae</taxon>
        <taxon>Ogataea</taxon>
    </lineage>
</organism>
<dbReference type="RefSeq" id="XP_046062021.1">
    <property type="nucleotide sequence ID" value="XM_046203774.1"/>
</dbReference>
<comment type="caution">
    <text evidence="2">The sequence shown here is derived from an EMBL/GenBank/DDBJ whole genome shotgun (WGS) entry which is preliminary data.</text>
</comment>
<feature type="compositionally biased region" description="Basic and acidic residues" evidence="1">
    <location>
        <begin position="53"/>
        <end position="62"/>
    </location>
</feature>
<reference evidence="2" key="2">
    <citation type="submission" date="2021-01" db="EMBL/GenBank/DDBJ databases">
        <authorList>
            <person name="Schikora-Tamarit M.A."/>
        </authorList>
    </citation>
    <scope>NUCLEOTIDE SEQUENCE</scope>
    <source>
        <strain evidence="2">CBS6075</strain>
    </source>
</reference>
<protein>
    <submittedName>
        <fullName evidence="2">Uncharacterized protein</fullName>
    </submittedName>
</protein>
<feature type="compositionally biased region" description="Polar residues" evidence="1">
    <location>
        <begin position="63"/>
        <end position="88"/>
    </location>
</feature>
<feature type="compositionally biased region" description="Polar residues" evidence="1">
    <location>
        <begin position="1"/>
        <end position="42"/>
    </location>
</feature>
<dbReference type="EMBL" id="JAEUBE010000183">
    <property type="protein sequence ID" value="KAH3667209.1"/>
    <property type="molecule type" value="Genomic_DNA"/>
</dbReference>
<name>A0A9P8P954_9ASCO</name>
<dbReference type="GeneID" id="70234825"/>
<accession>A0A9P8P954</accession>
<gene>
    <name evidence="2" type="ORF">OGAPHI_002858</name>
</gene>
<evidence type="ECO:0000256" key="1">
    <source>
        <dbReference type="SAM" id="MobiDB-lite"/>
    </source>
</evidence>
<keyword evidence="3" id="KW-1185">Reference proteome</keyword>